<feature type="compositionally biased region" description="Low complexity" evidence="3">
    <location>
        <begin position="484"/>
        <end position="493"/>
    </location>
</feature>
<dbReference type="SMART" id="SM00322">
    <property type="entry name" value="KH"/>
    <property type="match status" value="4"/>
</dbReference>
<feature type="domain" description="K Homology" evidence="4">
    <location>
        <begin position="106"/>
        <end position="180"/>
    </location>
</feature>
<feature type="compositionally biased region" description="Pro residues" evidence="3">
    <location>
        <begin position="335"/>
        <end position="349"/>
    </location>
</feature>
<evidence type="ECO:0000313" key="5">
    <source>
        <dbReference type="EMBL" id="CEM49756.1"/>
    </source>
</evidence>
<accession>A0A0G4HYX1</accession>
<dbReference type="PROSITE" id="PS50084">
    <property type="entry name" value="KH_TYPE_1"/>
    <property type="match status" value="4"/>
</dbReference>
<feature type="domain" description="K Homology" evidence="4">
    <location>
        <begin position="600"/>
        <end position="670"/>
    </location>
</feature>
<organism evidence="5">
    <name type="scientific">Chromera velia CCMP2878</name>
    <dbReference type="NCBI Taxonomy" id="1169474"/>
    <lineage>
        <taxon>Eukaryota</taxon>
        <taxon>Sar</taxon>
        <taxon>Alveolata</taxon>
        <taxon>Colpodellida</taxon>
        <taxon>Chromeraceae</taxon>
        <taxon>Chromera</taxon>
    </lineage>
</organism>
<dbReference type="Gene3D" id="3.30.1370.10">
    <property type="entry name" value="K Homology domain, type 1"/>
    <property type="match status" value="4"/>
</dbReference>
<evidence type="ECO:0000256" key="3">
    <source>
        <dbReference type="SAM" id="MobiDB-lite"/>
    </source>
</evidence>
<dbReference type="VEuPathDB" id="CryptoDB:Cvel_9595"/>
<feature type="region of interest" description="Disordered" evidence="3">
    <location>
        <begin position="298"/>
        <end position="433"/>
    </location>
</feature>
<evidence type="ECO:0000256" key="2">
    <source>
        <dbReference type="PROSITE-ProRule" id="PRU00117"/>
    </source>
</evidence>
<dbReference type="EMBL" id="CDMZ01004444">
    <property type="protein sequence ID" value="CEM49756.1"/>
    <property type="molecule type" value="Genomic_DNA"/>
</dbReference>
<dbReference type="GO" id="GO:0003723">
    <property type="term" value="F:RNA binding"/>
    <property type="evidence" value="ECO:0007669"/>
    <property type="project" value="UniProtKB-UniRule"/>
</dbReference>
<feature type="compositionally biased region" description="Low complexity" evidence="3">
    <location>
        <begin position="387"/>
        <end position="400"/>
    </location>
</feature>
<sequence>MLADLDQFFLGGTVDHAEATLVMLIPETIVGHLIGPRGKCIKSLKAAADVNIHIQSEEELPPGTPERKLTITGTIMNVTRCQHTITQEVRSQLLGGMASPVMNANSEVTLTILIPQTSVKFVIGRSGQNVRDVQERSGAHVDIQPQAEASLERGTGRRVRISGTPVACSVAQYEILRHSRVYAAVGARDPSSRVPLNSQHQQPQSQHQQGEVSPAAARHGQAGFVSGGGGDSPLAHFHIGGICSQPQVMPPGSHSRLPLPGLPPQASLVALQQNDKQTNQPGAFMSPADVARAREVIPQGASSDDQPEDPHAHHQSRRWQGQPDTAAAGAGRQNPYPPGQPPSRPPPGPRGSQQIQPGASVSLHAHGGFQQHQQQGFPPRSQAHVFQQQQQQQQEMMEQEPPCQSAHHQQPVYRPSYPSAPDSPLIFPQSHDNAKLPPIPMPSEGADSFLFSRGGGGGGACGHSIQSQTTEGGEMGHPYGGRPRGSSASASPPLVDAGGATLELLRLATGGILPVSQQPSRPTGTGSLEGALIPFSRSRSNSSNLNPMGGVQHAAGAAGVCGEDVGGVGSGDPRGRVASFFSPQQQQNGEGGGEGDGGTLAAVDVLLVPSEHVARLIGSKGACIAEFQLLSGAVLDFEKDEDEDSLRRLRITGTPRSVQMARRMVEAKLSLWGARGVDRIRETIDIPEKHVARLIGPRGSLVQELQSLSGAHISIDSCRPDAALLQHGEDALCRSAVVTGTQEAITMAKLLISSKLKQWGGVGTSELS</sequence>
<feature type="region of interest" description="Disordered" evidence="3">
    <location>
        <begin position="568"/>
        <end position="596"/>
    </location>
</feature>
<reference evidence="5" key="1">
    <citation type="submission" date="2014-11" db="EMBL/GenBank/DDBJ databases">
        <authorList>
            <person name="Otto D Thomas"/>
            <person name="Naeem Raeece"/>
        </authorList>
    </citation>
    <scope>NUCLEOTIDE SEQUENCE</scope>
</reference>
<dbReference type="SUPFAM" id="SSF54791">
    <property type="entry name" value="Eukaryotic type KH-domain (KH-domain type I)"/>
    <property type="match status" value="4"/>
</dbReference>
<feature type="domain" description="K Homology" evidence="4">
    <location>
        <begin position="678"/>
        <end position="757"/>
    </location>
</feature>
<feature type="compositionally biased region" description="Low complexity" evidence="3">
    <location>
        <begin position="366"/>
        <end position="377"/>
    </location>
</feature>
<keyword evidence="1" id="KW-0677">Repeat</keyword>
<feature type="domain" description="K Homology" evidence="4">
    <location>
        <begin position="17"/>
        <end position="90"/>
    </location>
</feature>
<feature type="compositionally biased region" description="Low complexity" evidence="3">
    <location>
        <begin position="198"/>
        <end position="209"/>
    </location>
</feature>
<name>A0A0G4HYX1_9ALVE</name>
<feature type="region of interest" description="Disordered" evidence="3">
    <location>
        <begin position="245"/>
        <end position="264"/>
    </location>
</feature>
<keyword evidence="2" id="KW-0694">RNA-binding</keyword>
<feature type="region of interest" description="Disordered" evidence="3">
    <location>
        <begin position="189"/>
        <end position="231"/>
    </location>
</feature>
<dbReference type="CDD" id="cd00105">
    <property type="entry name" value="KH-I"/>
    <property type="match status" value="3"/>
</dbReference>
<dbReference type="InterPro" id="IPR004087">
    <property type="entry name" value="KH_dom"/>
</dbReference>
<dbReference type="InterPro" id="IPR004088">
    <property type="entry name" value="KH_dom_type_1"/>
</dbReference>
<evidence type="ECO:0000256" key="1">
    <source>
        <dbReference type="ARBA" id="ARBA00022737"/>
    </source>
</evidence>
<gene>
    <name evidence="5" type="ORF">Cvel_9595</name>
</gene>
<feature type="region of interest" description="Disordered" evidence="3">
    <location>
        <begin position="454"/>
        <end position="495"/>
    </location>
</feature>
<dbReference type="AlphaFoldDB" id="A0A0G4HYX1"/>
<proteinExistence type="predicted"/>
<dbReference type="Pfam" id="PF00013">
    <property type="entry name" value="KH_1"/>
    <property type="match status" value="4"/>
</dbReference>
<protein>
    <recommendedName>
        <fullName evidence="4">K Homology domain-containing protein</fullName>
    </recommendedName>
</protein>
<dbReference type="InterPro" id="IPR036612">
    <property type="entry name" value="KH_dom_type_1_sf"/>
</dbReference>
<feature type="compositionally biased region" description="Gly residues" evidence="3">
    <location>
        <begin position="473"/>
        <end position="483"/>
    </location>
</feature>
<evidence type="ECO:0000259" key="4">
    <source>
        <dbReference type="SMART" id="SM00322"/>
    </source>
</evidence>
<dbReference type="PANTHER" id="PTHR10288">
    <property type="entry name" value="KH DOMAIN CONTAINING RNA BINDING PROTEIN"/>
    <property type="match status" value="1"/>
</dbReference>